<accession>A0AC35GJU6</accession>
<evidence type="ECO:0000313" key="1">
    <source>
        <dbReference type="Proteomes" id="UP000887580"/>
    </source>
</evidence>
<dbReference type="Proteomes" id="UP000887580">
    <property type="component" value="Unplaced"/>
</dbReference>
<reference evidence="2" key="1">
    <citation type="submission" date="2022-11" db="UniProtKB">
        <authorList>
            <consortium name="WormBaseParasite"/>
        </authorList>
    </citation>
    <scope>IDENTIFICATION</scope>
</reference>
<proteinExistence type="predicted"/>
<protein>
    <submittedName>
        <fullName evidence="2">Uncharacterized protein</fullName>
    </submittedName>
</protein>
<name>A0AC35GJU6_9BILA</name>
<organism evidence="1 2">
    <name type="scientific">Panagrolaimus sp. PS1159</name>
    <dbReference type="NCBI Taxonomy" id="55785"/>
    <lineage>
        <taxon>Eukaryota</taxon>
        <taxon>Metazoa</taxon>
        <taxon>Ecdysozoa</taxon>
        <taxon>Nematoda</taxon>
        <taxon>Chromadorea</taxon>
        <taxon>Rhabditida</taxon>
        <taxon>Tylenchina</taxon>
        <taxon>Panagrolaimomorpha</taxon>
        <taxon>Panagrolaimoidea</taxon>
        <taxon>Panagrolaimidae</taxon>
        <taxon>Panagrolaimus</taxon>
    </lineage>
</organism>
<sequence length="707" mass="83940">MEEPTKFSEFKFKTLARCYEDLTLIKLSDLKDEELPALKKVMESIVIRTQSFFRIKNPDNLLAKKMKQNFDIFKSEMKQCTVIKPFLRKLKISWEKFSKLEQHDEKTTECKTAEEEIPEMLNILKSCRLSKCFEKMVDEVIDEFNKHPRELFMEDKKLDFDPVKEIEEVLDMSKLNINLLPYMPSFIFGAISIIKQNLNDESRIWKKKVYIINDNSYPYVVFHTDDNEYFVDSYGNVYLGEMHFLQTFKKLYGAFSLEPLDVCFDNVELFNENLEELPLEKKEEDFDNVTDIKEISDICELEDKKCLEMFLEVLERVNHSCAYLQLLKKYDGNKEDLLKILKILKFHFIFFYDMADWLTESNSNYDIILKRNRYNKETVVITANSCDYPNTSDWLMKNYYNFFNSIGTTYNHKTPYIETVKHVMTYFNTAPTDLFFDIYNRYIDKFKKKFNDNIINIFHFIAADVITFLLSRRAIKYFLRPVDLKYILRWVADKYGGLQSDETFLMNHYNEYKNSIEEEYCNLIEATKDAEKSSVYRFSTVYVAAYHFAKHYEFIRSTLQNCTDTNELKKEIVLYPSRMNYQSLKDLTSCANFYFKLLPDILINEENLIRQKNVPAECHAVQSWKVYRKYSIEVVECILARKYCKEMGYSTFIGSICVSSETSEASCADDSDSIISEVENDFDIKCSYSYYEPLKAIPKSSRMMMAY</sequence>
<dbReference type="WBParaSite" id="PS1159_v2.g5731.t1">
    <property type="protein sequence ID" value="PS1159_v2.g5731.t1"/>
    <property type="gene ID" value="PS1159_v2.g5731"/>
</dbReference>
<evidence type="ECO:0000313" key="2">
    <source>
        <dbReference type="WBParaSite" id="PS1159_v2.g5731.t1"/>
    </source>
</evidence>